<evidence type="ECO:0000313" key="2">
    <source>
        <dbReference type="EMBL" id="THU91676.1"/>
    </source>
</evidence>
<gene>
    <name evidence="2" type="ORF">K435DRAFT_801068</name>
</gene>
<reference evidence="2 3" key="1">
    <citation type="journal article" date="2019" name="Nat. Ecol. Evol.">
        <title>Megaphylogeny resolves global patterns of mushroom evolution.</title>
        <authorList>
            <person name="Varga T."/>
            <person name="Krizsan K."/>
            <person name="Foldi C."/>
            <person name="Dima B."/>
            <person name="Sanchez-Garcia M."/>
            <person name="Sanchez-Ramirez S."/>
            <person name="Szollosi G.J."/>
            <person name="Szarkandi J.G."/>
            <person name="Papp V."/>
            <person name="Albert L."/>
            <person name="Andreopoulos W."/>
            <person name="Angelini C."/>
            <person name="Antonin V."/>
            <person name="Barry K.W."/>
            <person name="Bougher N.L."/>
            <person name="Buchanan P."/>
            <person name="Buyck B."/>
            <person name="Bense V."/>
            <person name="Catcheside P."/>
            <person name="Chovatia M."/>
            <person name="Cooper J."/>
            <person name="Damon W."/>
            <person name="Desjardin D."/>
            <person name="Finy P."/>
            <person name="Geml J."/>
            <person name="Haridas S."/>
            <person name="Hughes K."/>
            <person name="Justo A."/>
            <person name="Karasinski D."/>
            <person name="Kautmanova I."/>
            <person name="Kiss B."/>
            <person name="Kocsube S."/>
            <person name="Kotiranta H."/>
            <person name="LaButti K.M."/>
            <person name="Lechner B.E."/>
            <person name="Liimatainen K."/>
            <person name="Lipzen A."/>
            <person name="Lukacs Z."/>
            <person name="Mihaltcheva S."/>
            <person name="Morgado L.N."/>
            <person name="Niskanen T."/>
            <person name="Noordeloos M.E."/>
            <person name="Ohm R.A."/>
            <person name="Ortiz-Santana B."/>
            <person name="Ovrebo C."/>
            <person name="Racz N."/>
            <person name="Riley R."/>
            <person name="Savchenko A."/>
            <person name="Shiryaev A."/>
            <person name="Soop K."/>
            <person name="Spirin V."/>
            <person name="Szebenyi C."/>
            <person name="Tomsovsky M."/>
            <person name="Tulloss R.E."/>
            <person name="Uehling J."/>
            <person name="Grigoriev I.V."/>
            <person name="Vagvolgyi C."/>
            <person name="Papp T."/>
            <person name="Martin F.M."/>
            <person name="Miettinen O."/>
            <person name="Hibbett D.S."/>
            <person name="Nagy L.G."/>
        </authorList>
    </citation>
    <scope>NUCLEOTIDE SEQUENCE [LARGE SCALE GENOMIC DNA]</scope>
    <source>
        <strain evidence="2 3">CBS 962.96</strain>
    </source>
</reference>
<feature type="compositionally biased region" description="Basic and acidic residues" evidence="1">
    <location>
        <begin position="45"/>
        <end position="61"/>
    </location>
</feature>
<feature type="compositionally biased region" description="Acidic residues" evidence="1">
    <location>
        <begin position="70"/>
        <end position="83"/>
    </location>
</feature>
<dbReference type="EMBL" id="ML179300">
    <property type="protein sequence ID" value="THU91676.1"/>
    <property type="molecule type" value="Genomic_DNA"/>
</dbReference>
<evidence type="ECO:0000313" key="3">
    <source>
        <dbReference type="Proteomes" id="UP000297245"/>
    </source>
</evidence>
<dbReference type="AlphaFoldDB" id="A0A4S8LQF5"/>
<sequence>MTKKRQAYAGQLMKPKQHSVPQNSVASRAPSVDSLPDLGANNKWWRLDKNKASSDKAHDSGDDIYNNKNEEEEEEEDEDEEVDQLLSSDVLEPSPPKKTS</sequence>
<feature type="region of interest" description="Disordered" evidence="1">
    <location>
        <begin position="1"/>
        <end position="100"/>
    </location>
</feature>
<proteinExistence type="predicted"/>
<keyword evidence="3" id="KW-1185">Reference proteome</keyword>
<accession>A0A4S8LQF5</accession>
<dbReference type="Proteomes" id="UP000297245">
    <property type="component" value="Unassembled WGS sequence"/>
</dbReference>
<protein>
    <submittedName>
        <fullName evidence="2">Uncharacterized protein</fullName>
    </submittedName>
</protein>
<evidence type="ECO:0000256" key="1">
    <source>
        <dbReference type="SAM" id="MobiDB-lite"/>
    </source>
</evidence>
<name>A0A4S8LQF5_DENBC</name>
<organism evidence="2 3">
    <name type="scientific">Dendrothele bispora (strain CBS 962.96)</name>
    <dbReference type="NCBI Taxonomy" id="1314807"/>
    <lineage>
        <taxon>Eukaryota</taxon>
        <taxon>Fungi</taxon>
        <taxon>Dikarya</taxon>
        <taxon>Basidiomycota</taxon>
        <taxon>Agaricomycotina</taxon>
        <taxon>Agaricomycetes</taxon>
        <taxon>Agaricomycetidae</taxon>
        <taxon>Agaricales</taxon>
        <taxon>Agaricales incertae sedis</taxon>
        <taxon>Dendrothele</taxon>
    </lineage>
</organism>